<evidence type="ECO:0000256" key="1">
    <source>
        <dbReference type="ARBA" id="ARBA00004141"/>
    </source>
</evidence>
<dbReference type="PANTHER" id="PTHR45897">
    <property type="entry name" value="HIGH-AFFINITY CHOLINE TRANSPORTER 1"/>
    <property type="match status" value="1"/>
</dbReference>
<evidence type="ECO:0000313" key="16">
    <source>
        <dbReference type="Proteomes" id="UP000792457"/>
    </source>
</evidence>
<evidence type="ECO:0000256" key="2">
    <source>
        <dbReference type="ARBA" id="ARBA00006434"/>
    </source>
</evidence>
<dbReference type="GO" id="GO:0005307">
    <property type="term" value="F:choline:sodium symporter activity"/>
    <property type="evidence" value="ECO:0007669"/>
    <property type="project" value="TreeGrafter"/>
</dbReference>
<dbReference type="Proteomes" id="UP000792457">
    <property type="component" value="Unassembled WGS sequence"/>
</dbReference>
<dbReference type="InterPro" id="IPR052244">
    <property type="entry name" value="Choline_transporter"/>
</dbReference>
<evidence type="ECO:0000256" key="5">
    <source>
        <dbReference type="ARBA" id="ARBA00022847"/>
    </source>
</evidence>
<keyword evidence="12" id="KW-0739">Sodium transport</keyword>
<dbReference type="PANTHER" id="PTHR45897:SF4">
    <property type="entry name" value="HIGH-AFFINITY CHOLINE TRANSPORTER 1"/>
    <property type="match status" value="1"/>
</dbReference>
<feature type="transmembrane region" description="Helical" evidence="14">
    <location>
        <begin position="76"/>
        <end position="99"/>
    </location>
</feature>
<dbReference type="Gene3D" id="1.20.1730.10">
    <property type="entry name" value="Sodium/glucose cotransporter"/>
    <property type="match status" value="1"/>
</dbReference>
<keyword evidence="5" id="KW-0769">Symport</keyword>
<feature type="non-terminal residue" evidence="15">
    <location>
        <position position="1"/>
    </location>
</feature>
<feature type="transmembrane region" description="Helical" evidence="14">
    <location>
        <begin position="45"/>
        <end position="64"/>
    </location>
</feature>
<organism evidence="15 16">
    <name type="scientific">Ladona fulva</name>
    <name type="common">Scarce chaser dragonfly</name>
    <name type="synonym">Libellula fulva</name>
    <dbReference type="NCBI Taxonomy" id="123851"/>
    <lineage>
        <taxon>Eukaryota</taxon>
        <taxon>Metazoa</taxon>
        <taxon>Ecdysozoa</taxon>
        <taxon>Arthropoda</taxon>
        <taxon>Hexapoda</taxon>
        <taxon>Insecta</taxon>
        <taxon>Pterygota</taxon>
        <taxon>Palaeoptera</taxon>
        <taxon>Odonata</taxon>
        <taxon>Epiprocta</taxon>
        <taxon>Anisoptera</taxon>
        <taxon>Libelluloidea</taxon>
        <taxon>Libellulidae</taxon>
        <taxon>Ladona</taxon>
    </lineage>
</organism>
<sequence length="144" mass="15059">MLVLGVSGLVVFYLSVMAIGIWAGSKRGAEVSGADLEGALLAGRALNFPVGVVTLVATWVGAAFIGGIPEAVYERGIIWCQIPIGYCLSFLIGGIWFAMPMRSSGYETLVDPIQERYGPRVGAIISAPAILGDILRSAAVLSCL</sequence>
<keyword evidence="4 14" id="KW-0812">Transmembrane</keyword>
<dbReference type="EMBL" id="KZ308356">
    <property type="protein sequence ID" value="KAG8228030.1"/>
    <property type="molecule type" value="Genomic_DNA"/>
</dbReference>
<dbReference type="AlphaFoldDB" id="A0A8K0K6A9"/>
<gene>
    <name evidence="15" type="ORF">J437_LFUL003666</name>
</gene>
<keyword evidence="6" id="KW-0530">Neurotransmitter biosynthesis</keyword>
<evidence type="ECO:0000256" key="13">
    <source>
        <dbReference type="RuleBase" id="RU362091"/>
    </source>
</evidence>
<keyword evidence="10 14" id="KW-0472">Membrane</keyword>
<dbReference type="GO" id="GO:0008292">
    <property type="term" value="P:acetylcholine biosynthetic process"/>
    <property type="evidence" value="ECO:0007669"/>
    <property type="project" value="TreeGrafter"/>
</dbReference>
<keyword evidence="16" id="KW-1185">Reference proteome</keyword>
<protein>
    <submittedName>
        <fullName evidence="15">Uncharacterized protein</fullName>
    </submittedName>
</protein>
<reference evidence="15" key="1">
    <citation type="submission" date="2013-04" db="EMBL/GenBank/DDBJ databases">
        <authorList>
            <person name="Qu J."/>
            <person name="Murali S.C."/>
            <person name="Bandaranaike D."/>
            <person name="Bellair M."/>
            <person name="Blankenburg K."/>
            <person name="Chao H."/>
            <person name="Dinh H."/>
            <person name="Doddapaneni H."/>
            <person name="Downs B."/>
            <person name="Dugan-Rocha S."/>
            <person name="Elkadiri S."/>
            <person name="Gnanaolivu R.D."/>
            <person name="Hernandez B."/>
            <person name="Javaid M."/>
            <person name="Jayaseelan J.C."/>
            <person name="Lee S."/>
            <person name="Li M."/>
            <person name="Ming W."/>
            <person name="Munidasa M."/>
            <person name="Muniz J."/>
            <person name="Nguyen L."/>
            <person name="Ongeri F."/>
            <person name="Osuji N."/>
            <person name="Pu L.-L."/>
            <person name="Puazo M."/>
            <person name="Qu C."/>
            <person name="Quiroz J."/>
            <person name="Raj R."/>
            <person name="Weissenberger G."/>
            <person name="Xin Y."/>
            <person name="Zou X."/>
            <person name="Han Y."/>
            <person name="Richards S."/>
            <person name="Worley K."/>
            <person name="Muzny D."/>
            <person name="Gibbs R."/>
        </authorList>
    </citation>
    <scope>NUCLEOTIDE SEQUENCE</scope>
    <source>
        <strain evidence="15">Sampled in the wild</strain>
    </source>
</reference>
<dbReference type="InterPro" id="IPR038377">
    <property type="entry name" value="Na/Glc_symporter_sf"/>
</dbReference>
<reference evidence="15" key="2">
    <citation type="submission" date="2017-10" db="EMBL/GenBank/DDBJ databases">
        <title>Ladona fulva Genome sequencing and assembly.</title>
        <authorList>
            <person name="Murali S."/>
            <person name="Richards S."/>
            <person name="Bandaranaike D."/>
            <person name="Bellair M."/>
            <person name="Blankenburg K."/>
            <person name="Chao H."/>
            <person name="Dinh H."/>
            <person name="Doddapaneni H."/>
            <person name="Dugan-Rocha S."/>
            <person name="Elkadiri S."/>
            <person name="Gnanaolivu R."/>
            <person name="Hernandez B."/>
            <person name="Skinner E."/>
            <person name="Javaid M."/>
            <person name="Lee S."/>
            <person name="Li M."/>
            <person name="Ming W."/>
            <person name="Munidasa M."/>
            <person name="Muniz J."/>
            <person name="Nguyen L."/>
            <person name="Hughes D."/>
            <person name="Osuji N."/>
            <person name="Pu L.-L."/>
            <person name="Puazo M."/>
            <person name="Qu C."/>
            <person name="Quiroz J."/>
            <person name="Raj R."/>
            <person name="Weissenberger G."/>
            <person name="Xin Y."/>
            <person name="Zou X."/>
            <person name="Han Y."/>
            <person name="Worley K."/>
            <person name="Muzny D."/>
            <person name="Gibbs R."/>
        </authorList>
    </citation>
    <scope>NUCLEOTIDE SEQUENCE</scope>
    <source>
        <strain evidence="15">Sampled in the wild</strain>
    </source>
</reference>
<dbReference type="Pfam" id="PF00474">
    <property type="entry name" value="SSF"/>
    <property type="match status" value="1"/>
</dbReference>
<keyword evidence="7 14" id="KW-1133">Transmembrane helix</keyword>
<evidence type="ECO:0000256" key="8">
    <source>
        <dbReference type="ARBA" id="ARBA00023053"/>
    </source>
</evidence>
<feature type="transmembrane region" description="Helical" evidence="14">
    <location>
        <begin position="6"/>
        <end position="24"/>
    </location>
</feature>
<dbReference type="OrthoDB" id="546820at2759"/>
<accession>A0A8K0K6A9</accession>
<evidence type="ECO:0000256" key="11">
    <source>
        <dbReference type="ARBA" id="ARBA00023180"/>
    </source>
</evidence>
<evidence type="ECO:0000256" key="10">
    <source>
        <dbReference type="ARBA" id="ARBA00023136"/>
    </source>
</evidence>
<keyword evidence="11" id="KW-0325">Glycoprotein</keyword>
<comment type="similarity">
    <text evidence="2 13">Belongs to the sodium:solute symporter (SSF) (TC 2.A.21) family.</text>
</comment>
<dbReference type="GO" id="GO:0005886">
    <property type="term" value="C:plasma membrane"/>
    <property type="evidence" value="ECO:0007669"/>
    <property type="project" value="TreeGrafter"/>
</dbReference>
<keyword evidence="8" id="KW-0915">Sodium</keyword>
<evidence type="ECO:0000256" key="6">
    <source>
        <dbReference type="ARBA" id="ARBA00022979"/>
    </source>
</evidence>
<comment type="subcellular location">
    <subcellularLocation>
        <location evidence="1">Membrane</location>
        <topology evidence="1">Multi-pass membrane protein</topology>
    </subcellularLocation>
</comment>
<keyword evidence="3" id="KW-0813">Transport</keyword>
<evidence type="ECO:0000256" key="9">
    <source>
        <dbReference type="ARBA" id="ARBA00023065"/>
    </source>
</evidence>
<dbReference type="InterPro" id="IPR001734">
    <property type="entry name" value="Na/solute_symporter"/>
</dbReference>
<evidence type="ECO:0000313" key="15">
    <source>
        <dbReference type="EMBL" id="KAG8228030.1"/>
    </source>
</evidence>
<keyword evidence="9" id="KW-0406">Ion transport</keyword>
<dbReference type="PROSITE" id="PS50283">
    <property type="entry name" value="NA_SOLUT_SYMP_3"/>
    <property type="match status" value="1"/>
</dbReference>
<evidence type="ECO:0000256" key="12">
    <source>
        <dbReference type="ARBA" id="ARBA00023201"/>
    </source>
</evidence>
<evidence type="ECO:0000256" key="3">
    <source>
        <dbReference type="ARBA" id="ARBA00022448"/>
    </source>
</evidence>
<evidence type="ECO:0000256" key="14">
    <source>
        <dbReference type="SAM" id="Phobius"/>
    </source>
</evidence>
<name>A0A8K0K6A9_LADFU</name>
<proteinExistence type="inferred from homology"/>
<evidence type="ECO:0000256" key="7">
    <source>
        <dbReference type="ARBA" id="ARBA00022989"/>
    </source>
</evidence>
<comment type="caution">
    <text evidence="15">The sequence shown here is derived from an EMBL/GenBank/DDBJ whole genome shotgun (WGS) entry which is preliminary data.</text>
</comment>
<evidence type="ECO:0000256" key="4">
    <source>
        <dbReference type="ARBA" id="ARBA00022692"/>
    </source>
</evidence>